<feature type="domain" description="Methyltransferase" evidence="5">
    <location>
        <begin position="64"/>
        <end position="143"/>
    </location>
</feature>
<dbReference type="PANTHER" id="PTHR11006:SF53">
    <property type="entry name" value="PROTEIN ARGININE N-METHYLTRANSFERASE 3"/>
    <property type="match status" value="1"/>
</dbReference>
<dbReference type="AlphaFoldDB" id="A0A0W8DG17"/>
<dbReference type="CDD" id="cd02440">
    <property type="entry name" value="AdoMet_MTases"/>
    <property type="match status" value="1"/>
</dbReference>
<keyword evidence="2 4" id="KW-0808">Transferase</keyword>
<dbReference type="InterPro" id="IPR055135">
    <property type="entry name" value="PRMT_dom"/>
</dbReference>
<sequence>MSTATPPPAPVNGAASREMTSKDYYFDSYSHFGIHEEMLKDTVRTKAYMNAILQSKHLFKDKVVLDVGCGTGILSMFAAKAGAKHVYGVDCSSMLTHAREIVKANGFADKITLIQGKMEELTLPVDKVDIIISEWMGYFLLYESMLDTVLYARDKYLVSGGLMFPDHATLYIGAIEDGEYKAEKLDFWDNVYGFDMSCIKEIAKVTKEELAFSSTFKLTAFRQDFCHALVAYFDCTFSATHKKLSFSTGPKAEYTHWKQTVFYLEDELACNPGEIIEGELTCKPNAANPRDLDININVRFDGGSGSYNHLHEFKLR</sequence>
<dbReference type="FunFam" id="3.40.50.150:FF:000050">
    <property type="entry name" value="Hnrnp arginine n-methyltransferase"/>
    <property type="match status" value="1"/>
</dbReference>
<dbReference type="GO" id="GO:0016274">
    <property type="term" value="F:protein-arginine N-methyltransferase activity"/>
    <property type="evidence" value="ECO:0007669"/>
    <property type="project" value="InterPro"/>
</dbReference>
<evidence type="ECO:0000256" key="2">
    <source>
        <dbReference type="ARBA" id="ARBA00022679"/>
    </source>
</evidence>
<evidence type="ECO:0000256" key="4">
    <source>
        <dbReference type="PROSITE-ProRule" id="PRU01015"/>
    </source>
</evidence>
<name>A0A0W8DG17_PHYNI</name>
<dbReference type="GO" id="GO:0005634">
    <property type="term" value="C:nucleus"/>
    <property type="evidence" value="ECO:0007669"/>
    <property type="project" value="TreeGrafter"/>
</dbReference>
<dbReference type="Pfam" id="PF22528">
    <property type="entry name" value="PRMT_C"/>
    <property type="match status" value="1"/>
</dbReference>
<evidence type="ECO:0000259" key="5">
    <source>
        <dbReference type="Pfam" id="PF13649"/>
    </source>
</evidence>
<accession>A0A0W8DG17</accession>
<protein>
    <submittedName>
        <fullName evidence="7">Uncharacterized protein</fullName>
    </submittedName>
</protein>
<dbReference type="Proteomes" id="UP000054636">
    <property type="component" value="Unassembled WGS sequence"/>
</dbReference>
<proteinExistence type="predicted"/>
<evidence type="ECO:0000313" key="7">
    <source>
        <dbReference type="EMBL" id="KUF95291.1"/>
    </source>
</evidence>
<dbReference type="PANTHER" id="PTHR11006">
    <property type="entry name" value="PROTEIN ARGININE N-METHYLTRANSFERASE"/>
    <property type="match status" value="1"/>
</dbReference>
<dbReference type="SUPFAM" id="SSF53335">
    <property type="entry name" value="S-adenosyl-L-methionine-dependent methyltransferases"/>
    <property type="match status" value="1"/>
</dbReference>
<evidence type="ECO:0000259" key="6">
    <source>
        <dbReference type="Pfam" id="PF22528"/>
    </source>
</evidence>
<dbReference type="PROSITE" id="PS51678">
    <property type="entry name" value="SAM_MT_PRMT"/>
    <property type="match status" value="1"/>
</dbReference>
<keyword evidence="3 4" id="KW-0949">S-adenosyl-L-methionine</keyword>
<dbReference type="Pfam" id="PF13649">
    <property type="entry name" value="Methyltransf_25"/>
    <property type="match status" value="1"/>
</dbReference>
<keyword evidence="1 4" id="KW-0489">Methyltransferase</keyword>
<dbReference type="GO" id="GO:0042054">
    <property type="term" value="F:histone methyltransferase activity"/>
    <property type="evidence" value="ECO:0007669"/>
    <property type="project" value="TreeGrafter"/>
</dbReference>
<dbReference type="Gene3D" id="3.40.50.150">
    <property type="entry name" value="Vaccinia Virus protein VP39"/>
    <property type="match status" value="1"/>
</dbReference>
<feature type="domain" description="Protein arginine N-methyltransferase" evidence="6">
    <location>
        <begin position="201"/>
        <end position="301"/>
    </location>
</feature>
<dbReference type="InterPro" id="IPR029063">
    <property type="entry name" value="SAM-dependent_MTases_sf"/>
</dbReference>
<gene>
    <name evidence="7" type="ORF">AM588_10005594</name>
</gene>
<evidence type="ECO:0000256" key="1">
    <source>
        <dbReference type="ARBA" id="ARBA00022603"/>
    </source>
</evidence>
<dbReference type="InterPro" id="IPR041698">
    <property type="entry name" value="Methyltransf_25"/>
</dbReference>
<organism evidence="7 8">
    <name type="scientific">Phytophthora nicotianae</name>
    <name type="common">Potato buckeye rot agent</name>
    <name type="synonym">Phytophthora parasitica</name>
    <dbReference type="NCBI Taxonomy" id="4792"/>
    <lineage>
        <taxon>Eukaryota</taxon>
        <taxon>Sar</taxon>
        <taxon>Stramenopiles</taxon>
        <taxon>Oomycota</taxon>
        <taxon>Peronosporomycetes</taxon>
        <taxon>Peronosporales</taxon>
        <taxon>Peronosporaceae</taxon>
        <taxon>Phytophthora</taxon>
    </lineage>
</organism>
<dbReference type="InterPro" id="IPR025799">
    <property type="entry name" value="Arg_MeTrfase"/>
</dbReference>
<evidence type="ECO:0000313" key="8">
    <source>
        <dbReference type="Proteomes" id="UP000054636"/>
    </source>
</evidence>
<reference evidence="7 8" key="1">
    <citation type="submission" date="2015-11" db="EMBL/GenBank/DDBJ databases">
        <title>Genomes and virulence difference between two physiological races of Phytophthora nicotianae.</title>
        <authorList>
            <person name="Liu H."/>
            <person name="Ma X."/>
            <person name="Yu H."/>
            <person name="Fang D."/>
            <person name="Li Y."/>
            <person name="Wang X."/>
            <person name="Wang W."/>
            <person name="Dong Y."/>
            <person name="Xiao B."/>
        </authorList>
    </citation>
    <scope>NUCLEOTIDE SEQUENCE [LARGE SCALE GENOMIC DNA]</scope>
    <source>
        <strain evidence="8">race 1</strain>
    </source>
</reference>
<dbReference type="Gene3D" id="2.70.160.11">
    <property type="entry name" value="Hnrnp arginine n-methyltransferase1"/>
    <property type="match status" value="2"/>
</dbReference>
<dbReference type="GO" id="GO:0032259">
    <property type="term" value="P:methylation"/>
    <property type="evidence" value="ECO:0007669"/>
    <property type="project" value="UniProtKB-KW"/>
</dbReference>
<evidence type="ECO:0000256" key="3">
    <source>
        <dbReference type="ARBA" id="ARBA00022691"/>
    </source>
</evidence>
<comment type="caution">
    <text evidence="7">The sequence shown here is derived from an EMBL/GenBank/DDBJ whole genome shotgun (WGS) entry which is preliminary data.</text>
</comment>
<dbReference type="EMBL" id="LNFP01000235">
    <property type="protein sequence ID" value="KUF95291.1"/>
    <property type="molecule type" value="Genomic_DNA"/>
</dbReference>